<keyword evidence="2" id="KW-0812">Transmembrane</keyword>
<sequence>MNLGNIITSKRIEKQLTQEQLAKQMGVEKDTIAEWEDDKEYPDMDSLIVLAKLLDISLDSLFLTNNSTLLTAIMKKSNRKTLQLATLISLITLSILLAILLFSLLKDESKLIVSILIIIGELVNLSALAHYIKKLS</sequence>
<accession>A0A1J0A822</accession>
<dbReference type="InterPro" id="IPR010982">
    <property type="entry name" value="Lambda_DNA-bd_dom_sf"/>
</dbReference>
<dbReference type="PROSITE" id="PS50943">
    <property type="entry name" value="HTH_CROC1"/>
    <property type="match status" value="1"/>
</dbReference>
<proteinExistence type="predicted"/>
<gene>
    <name evidence="4" type="ORF">BHY08_09690</name>
</gene>
<name>A0A1J0A822_9ENTE</name>
<dbReference type="EMBL" id="CP017267">
    <property type="protein sequence ID" value="APB32057.1"/>
    <property type="molecule type" value="Genomic_DNA"/>
</dbReference>
<dbReference type="Gene3D" id="1.10.260.40">
    <property type="entry name" value="lambda repressor-like DNA-binding domains"/>
    <property type="match status" value="1"/>
</dbReference>
<evidence type="ECO:0000313" key="5">
    <source>
        <dbReference type="Proteomes" id="UP000191200"/>
    </source>
</evidence>
<dbReference type="OrthoDB" id="9805856at2"/>
<feature type="transmembrane region" description="Helical" evidence="2">
    <location>
        <begin position="84"/>
        <end position="105"/>
    </location>
</feature>
<feature type="domain" description="HTH cro/C1-type" evidence="3">
    <location>
        <begin position="7"/>
        <end position="61"/>
    </location>
</feature>
<evidence type="ECO:0000256" key="2">
    <source>
        <dbReference type="SAM" id="Phobius"/>
    </source>
</evidence>
<keyword evidence="2" id="KW-0472">Membrane</keyword>
<dbReference type="Proteomes" id="UP000191200">
    <property type="component" value="Chromosome"/>
</dbReference>
<dbReference type="SMART" id="SM00530">
    <property type="entry name" value="HTH_XRE"/>
    <property type="match status" value="1"/>
</dbReference>
<dbReference type="PANTHER" id="PTHR46558:SF11">
    <property type="entry name" value="HTH-TYPE TRANSCRIPTIONAL REGULATOR XRE"/>
    <property type="match status" value="1"/>
</dbReference>
<dbReference type="Pfam" id="PF01381">
    <property type="entry name" value="HTH_3"/>
    <property type="match status" value="1"/>
</dbReference>
<organism evidence="4 5">
    <name type="scientific">Vagococcus teuberi</name>
    <dbReference type="NCBI Taxonomy" id="519472"/>
    <lineage>
        <taxon>Bacteria</taxon>
        <taxon>Bacillati</taxon>
        <taxon>Bacillota</taxon>
        <taxon>Bacilli</taxon>
        <taxon>Lactobacillales</taxon>
        <taxon>Enterococcaceae</taxon>
        <taxon>Vagococcus</taxon>
    </lineage>
</organism>
<dbReference type="CDD" id="cd00093">
    <property type="entry name" value="HTH_XRE"/>
    <property type="match status" value="1"/>
</dbReference>
<protein>
    <recommendedName>
        <fullName evidence="3">HTH cro/C1-type domain-containing protein</fullName>
    </recommendedName>
</protein>
<reference evidence="4 5" key="1">
    <citation type="submission" date="2016-09" db="EMBL/GenBank/DDBJ databases">
        <title>Vagococcus teuberi sp. nov., isolated from the Malian artisanal sour milk fene.</title>
        <authorList>
            <person name="Wullschleger S."/>
            <person name="Seifert C."/>
            <person name="Baumgartner S."/>
            <person name="Lacroix C."/>
            <person name="Bonfoh B."/>
            <person name="Stevens M.J."/>
            <person name="Meile L."/>
        </authorList>
    </citation>
    <scope>NUCLEOTIDE SEQUENCE [LARGE SCALE GENOMIC DNA]</scope>
    <source>
        <strain evidence="4 5">DSM 21459</strain>
    </source>
</reference>
<evidence type="ECO:0000259" key="3">
    <source>
        <dbReference type="PROSITE" id="PS50943"/>
    </source>
</evidence>
<evidence type="ECO:0000256" key="1">
    <source>
        <dbReference type="ARBA" id="ARBA00023125"/>
    </source>
</evidence>
<dbReference type="GO" id="GO:0003677">
    <property type="term" value="F:DNA binding"/>
    <property type="evidence" value="ECO:0007669"/>
    <property type="project" value="UniProtKB-KW"/>
</dbReference>
<dbReference type="InterPro" id="IPR001387">
    <property type="entry name" value="Cro/C1-type_HTH"/>
</dbReference>
<evidence type="ECO:0000313" key="4">
    <source>
        <dbReference type="EMBL" id="APB32057.1"/>
    </source>
</evidence>
<keyword evidence="1" id="KW-0238">DNA-binding</keyword>
<keyword evidence="5" id="KW-1185">Reference proteome</keyword>
<dbReference type="AlphaFoldDB" id="A0A1J0A822"/>
<dbReference type="RefSeq" id="WP_071457665.1">
    <property type="nucleotide sequence ID" value="NZ_CP017267.1"/>
</dbReference>
<dbReference type="SUPFAM" id="SSF47413">
    <property type="entry name" value="lambda repressor-like DNA-binding domains"/>
    <property type="match status" value="1"/>
</dbReference>
<dbReference type="PANTHER" id="PTHR46558">
    <property type="entry name" value="TRACRIPTIONAL REGULATORY PROTEIN-RELATED-RELATED"/>
    <property type="match status" value="1"/>
</dbReference>
<keyword evidence="2" id="KW-1133">Transmembrane helix</keyword>
<dbReference type="KEGG" id="vte:BHY08_09690"/>
<feature type="transmembrane region" description="Helical" evidence="2">
    <location>
        <begin position="111"/>
        <end position="132"/>
    </location>
</feature>